<dbReference type="OrthoDB" id="1274115at2759"/>
<dbReference type="AlphaFoldDB" id="A0A8I3AD59"/>
<dbReference type="Proteomes" id="UP000683000">
    <property type="component" value="Unassembled WGS sequence"/>
</dbReference>
<evidence type="ECO:0000313" key="2">
    <source>
        <dbReference type="Proteomes" id="UP000683000"/>
    </source>
</evidence>
<sequence length="68" mass="7492">MLQLVILEPGLFRTSAVANCIIEPPLPAYASNPSLPTMKYRALYPGIEMTHFDGDPKKFADLVCRLVG</sequence>
<keyword evidence="2" id="KW-1185">Reference proteome</keyword>
<reference evidence="1" key="1">
    <citation type="submission" date="2021-03" db="EMBL/GenBank/DDBJ databases">
        <title>Evolutionary innovations through gain and loss of genes in the ectomycorrhizal Boletales.</title>
        <authorList>
            <person name="Wu G."/>
            <person name="Miyauchi S."/>
            <person name="Morin E."/>
            <person name="Yang Z.-L."/>
            <person name="Xu J."/>
            <person name="Martin F.M."/>
        </authorList>
    </citation>
    <scope>NUCLEOTIDE SEQUENCE</scope>
    <source>
        <strain evidence="1">BR01</strain>
    </source>
</reference>
<gene>
    <name evidence="1" type="ORF">JVT61DRAFT_13747</name>
</gene>
<evidence type="ECO:0000313" key="1">
    <source>
        <dbReference type="EMBL" id="KAG6378065.1"/>
    </source>
</evidence>
<proteinExistence type="predicted"/>
<organism evidence="1 2">
    <name type="scientific">Boletus reticuloceps</name>
    <dbReference type="NCBI Taxonomy" id="495285"/>
    <lineage>
        <taxon>Eukaryota</taxon>
        <taxon>Fungi</taxon>
        <taxon>Dikarya</taxon>
        <taxon>Basidiomycota</taxon>
        <taxon>Agaricomycotina</taxon>
        <taxon>Agaricomycetes</taxon>
        <taxon>Agaricomycetidae</taxon>
        <taxon>Boletales</taxon>
        <taxon>Boletineae</taxon>
        <taxon>Boletaceae</taxon>
        <taxon>Boletoideae</taxon>
        <taxon>Boletus</taxon>
    </lineage>
</organism>
<comment type="caution">
    <text evidence="1">The sequence shown here is derived from an EMBL/GenBank/DDBJ whole genome shotgun (WGS) entry which is preliminary data.</text>
</comment>
<name>A0A8I3AD59_9AGAM</name>
<dbReference type="EMBL" id="JAGFBS010000007">
    <property type="protein sequence ID" value="KAG6378065.1"/>
    <property type="molecule type" value="Genomic_DNA"/>
</dbReference>
<accession>A0A8I3AD59</accession>
<protein>
    <submittedName>
        <fullName evidence="1">Uncharacterized protein</fullName>
    </submittedName>
</protein>